<keyword evidence="1" id="KW-0812">Transmembrane</keyword>
<proteinExistence type="predicted"/>
<evidence type="ECO:0000313" key="2">
    <source>
        <dbReference type="EMBL" id="MER7377514.1"/>
    </source>
</evidence>
<accession>A0ABV1Y107</accession>
<organism evidence="2 3">
    <name type="scientific">Streptomyces lanatus</name>
    <dbReference type="NCBI Taxonomy" id="66900"/>
    <lineage>
        <taxon>Bacteria</taxon>
        <taxon>Bacillati</taxon>
        <taxon>Actinomycetota</taxon>
        <taxon>Actinomycetes</taxon>
        <taxon>Kitasatosporales</taxon>
        <taxon>Streptomycetaceae</taxon>
        <taxon>Streptomyces</taxon>
    </lineage>
</organism>
<evidence type="ECO:0000256" key="1">
    <source>
        <dbReference type="SAM" id="Phobius"/>
    </source>
</evidence>
<reference evidence="2 3" key="1">
    <citation type="submission" date="2024-06" db="EMBL/GenBank/DDBJ databases">
        <title>The Natural Products Discovery Center: Release of the First 8490 Sequenced Strains for Exploring Actinobacteria Biosynthetic Diversity.</title>
        <authorList>
            <person name="Kalkreuter E."/>
            <person name="Kautsar S.A."/>
            <person name="Yang D."/>
            <person name="Bader C.D."/>
            <person name="Teijaro C.N."/>
            <person name="Fluegel L."/>
            <person name="Davis C.M."/>
            <person name="Simpson J.R."/>
            <person name="Lauterbach L."/>
            <person name="Steele A.D."/>
            <person name="Gui C."/>
            <person name="Meng S."/>
            <person name="Li G."/>
            <person name="Viehrig K."/>
            <person name="Ye F."/>
            <person name="Su P."/>
            <person name="Kiefer A.F."/>
            <person name="Nichols A."/>
            <person name="Cepeda A.J."/>
            <person name="Yan W."/>
            <person name="Fan B."/>
            <person name="Jiang Y."/>
            <person name="Adhikari A."/>
            <person name="Zheng C.-J."/>
            <person name="Schuster L."/>
            <person name="Cowan T.M."/>
            <person name="Smanski M.J."/>
            <person name="Chevrette M.G."/>
            <person name="De Carvalho L.P.S."/>
            <person name="Shen B."/>
        </authorList>
    </citation>
    <scope>NUCLEOTIDE SEQUENCE [LARGE SCALE GENOMIC DNA]</scope>
    <source>
        <strain evidence="2 3">NPDC000155</strain>
    </source>
</reference>
<keyword evidence="1" id="KW-0472">Membrane</keyword>
<gene>
    <name evidence="2" type="ORF">ABT384_33320</name>
</gene>
<dbReference type="Proteomes" id="UP001486207">
    <property type="component" value="Unassembled WGS sequence"/>
</dbReference>
<feature type="transmembrane region" description="Helical" evidence="1">
    <location>
        <begin position="6"/>
        <end position="28"/>
    </location>
</feature>
<dbReference type="EMBL" id="JBEPFB010000019">
    <property type="protein sequence ID" value="MER7377514.1"/>
    <property type="molecule type" value="Genomic_DNA"/>
</dbReference>
<protein>
    <recommendedName>
        <fullName evidence="4">Secreted protein</fullName>
    </recommendedName>
</protein>
<name>A0ABV1Y107_9ACTN</name>
<comment type="caution">
    <text evidence="2">The sequence shown here is derived from an EMBL/GenBank/DDBJ whole genome shotgun (WGS) entry which is preliminary data.</text>
</comment>
<keyword evidence="1" id="KW-1133">Transmembrane helix</keyword>
<keyword evidence="3" id="KW-1185">Reference proteome</keyword>
<evidence type="ECO:0008006" key="4">
    <source>
        <dbReference type="Google" id="ProtNLM"/>
    </source>
</evidence>
<evidence type="ECO:0000313" key="3">
    <source>
        <dbReference type="Proteomes" id="UP001486207"/>
    </source>
</evidence>
<sequence length="201" mass="21813">MSNTVAGLLGGVIGALISALAMFLGPLAHQRQIARQERARADREATQVQLQRIARARTAIREWHQFLSRALTDLENGRGVDAERFFADADALRKEARAASDELLGGGLWIESNQFGALAQVTNVLRTNASRNAGADGRAVLIEADLGGRVAESWRRDLHLDRARLNDSLLAYVERLQEASVQVIDTGEGPSCIDPQGCSRG</sequence>
<dbReference type="RefSeq" id="WP_190074474.1">
    <property type="nucleotide sequence ID" value="NZ_BNBM01000019.1"/>
</dbReference>